<dbReference type="Proteomes" id="UP001180531">
    <property type="component" value="Unassembled WGS sequence"/>
</dbReference>
<dbReference type="InterPro" id="IPR011330">
    <property type="entry name" value="Glyco_hydro/deAcase_b/a-brl"/>
</dbReference>
<feature type="region of interest" description="Disordered" evidence="1">
    <location>
        <begin position="37"/>
        <end position="103"/>
    </location>
</feature>
<dbReference type="PANTHER" id="PTHR45985">
    <property type="match status" value="1"/>
</dbReference>
<dbReference type="InterPro" id="IPR052740">
    <property type="entry name" value="CE4"/>
</dbReference>
<sequence>MSKAFSKTFSKRSVYGPTALGSICIATALVVVLTQGDGGEGRQGNASSSSERAGGTDAAGDGKKQDEEPWDGKVKVLGDGSTSFTGPQPKVAKPEKLKPGEKPPQFVVFSWDGALEGDDHLFSHFRQVAKQNNAQMTFFLTAMYLLPKSKATLYKPPQHKPGDAAISFATDQHIRDTLNQVRGAWLDGNEIGTHFNGHFCGTKGGGDWSPAEWKSEIEQSYSFVENWKTNTGYKDLPPLPFDYKKELVGGRAPCLEGQKNLLTAAKDFGWRYDASSPGDFQLWPSKLSGMWNFPLQLLPYPKSDKQVLSMDFNFLYNQSGDNTKGDPAKYEEWRKLTRDGYLNGFNRVYNGSRAPLFIGNHFEDWNDGIYMKAVEDVMKSVCRKDGVRCVSFEQLADWLDAQDPKVLAKLRGLDPAQAPDWKTFLK</sequence>
<proteinExistence type="predicted"/>
<dbReference type="RefSeq" id="WP_311610760.1">
    <property type="nucleotide sequence ID" value="NZ_JAVRFI010000007.1"/>
</dbReference>
<protein>
    <recommendedName>
        <fullName evidence="4">Secreted protein</fullName>
    </recommendedName>
</protein>
<dbReference type="EMBL" id="JAVRFI010000007">
    <property type="protein sequence ID" value="MDT0450096.1"/>
    <property type="molecule type" value="Genomic_DNA"/>
</dbReference>
<evidence type="ECO:0000313" key="2">
    <source>
        <dbReference type="EMBL" id="MDT0450096.1"/>
    </source>
</evidence>
<dbReference type="Gene3D" id="3.20.20.370">
    <property type="entry name" value="Glycoside hydrolase/deacetylase"/>
    <property type="match status" value="1"/>
</dbReference>
<comment type="caution">
    <text evidence="2">The sequence shown here is derived from an EMBL/GenBank/DDBJ whole genome shotgun (WGS) entry which is preliminary data.</text>
</comment>
<organism evidence="2 3">
    <name type="scientific">Streptomyces hesseae</name>
    <dbReference type="NCBI Taxonomy" id="3075519"/>
    <lineage>
        <taxon>Bacteria</taxon>
        <taxon>Bacillati</taxon>
        <taxon>Actinomycetota</taxon>
        <taxon>Actinomycetes</taxon>
        <taxon>Kitasatosporales</taxon>
        <taxon>Streptomycetaceae</taxon>
        <taxon>Streptomyces</taxon>
    </lineage>
</organism>
<evidence type="ECO:0000256" key="1">
    <source>
        <dbReference type="SAM" id="MobiDB-lite"/>
    </source>
</evidence>
<reference evidence="2" key="1">
    <citation type="submission" date="2024-05" db="EMBL/GenBank/DDBJ databases">
        <title>30 novel species of actinomycetes from the DSMZ collection.</title>
        <authorList>
            <person name="Nouioui I."/>
        </authorList>
    </citation>
    <scope>NUCLEOTIDE SEQUENCE</scope>
    <source>
        <strain evidence="2">DSM 40473</strain>
    </source>
</reference>
<name>A0ABU2SM88_9ACTN</name>
<feature type="compositionally biased region" description="Basic and acidic residues" evidence="1">
    <location>
        <begin position="60"/>
        <end position="76"/>
    </location>
</feature>
<accession>A0ABU2SM88</accession>
<keyword evidence="3" id="KW-1185">Reference proteome</keyword>
<gene>
    <name evidence="2" type="ORF">RM609_13595</name>
</gene>
<dbReference type="PANTHER" id="PTHR45985:SF3">
    <property type="entry name" value="CHITIN DEACETYLASE-LIKE 4"/>
    <property type="match status" value="1"/>
</dbReference>
<dbReference type="SUPFAM" id="SSF88713">
    <property type="entry name" value="Glycoside hydrolase/deacetylase"/>
    <property type="match status" value="1"/>
</dbReference>
<feature type="compositionally biased region" description="Basic and acidic residues" evidence="1">
    <location>
        <begin position="92"/>
        <end position="101"/>
    </location>
</feature>
<evidence type="ECO:0008006" key="4">
    <source>
        <dbReference type="Google" id="ProtNLM"/>
    </source>
</evidence>
<evidence type="ECO:0000313" key="3">
    <source>
        <dbReference type="Proteomes" id="UP001180531"/>
    </source>
</evidence>